<dbReference type="AlphaFoldDB" id="A0A345U7H6"/>
<keyword evidence="1" id="KW-0150">Chloroplast</keyword>
<reference evidence="1" key="1">
    <citation type="submission" date="2018-05" db="EMBL/GenBank/DDBJ databases">
        <title>Organellar genomes of Gracilariaceae.</title>
        <authorList>
            <person name="Iha C."/>
            <person name="Oliveira M.C."/>
        </authorList>
    </citation>
    <scope>NUCLEOTIDE SEQUENCE</scope>
</reference>
<gene>
    <name evidence="1" type="primary">orf651</name>
</gene>
<dbReference type="EMBL" id="MH396010">
    <property type="protein sequence ID" value="AXI96412.1"/>
    <property type="molecule type" value="Genomic_DNA"/>
</dbReference>
<geneLocation type="chloroplast" evidence="1"/>
<sequence>MDFLLISSEAVNLYNLDENYTYKINSVGIATHLNDLFLIRCGNLLRHSQCYTLYNFQDTIQAIYYLYKSVNNFRIQKKINNMLKELYNDNHLKSIKQYLQRFKYIYYKTHNYYNTNSQFYFYDTDITEIAIFNLYLMHILSHENGIYFLIKYLKSPSYIDNTCIAGLK</sequence>
<organism evidence="1">
    <name type="scientific">Gracilaria ferox</name>
    <dbReference type="NCBI Taxonomy" id="1184158"/>
    <lineage>
        <taxon>Eukaryota</taxon>
        <taxon>Rhodophyta</taxon>
        <taxon>Florideophyceae</taxon>
        <taxon>Rhodymeniophycidae</taxon>
        <taxon>Gracilariales</taxon>
        <taxon>Gracilariaceae</taxon>
        <taxon>Gracilaria</taxon>
    </lineage>
</organism>
<evidence type="ECO:0000313" key="1">
    <source>
        <dbReference type="EMBL" id="AXI96412.1"/>
    </source>
</evidence>
<protein>
    <submittedName>
        <fullName evidence="1">Uncharacterized protein</fullName>
    </submittedName>
</protein>
<dbReference type="GeneID" id="37623123"/>
<keyword evidence="1" id="KW-0934">Plastid</keyword>
<proteinExistence type="predicted"/>
<accession>A0A345U7H6</accession>
<dbReference type="RefSeq" id="YP_009510739.1">
    <property type="nucleotide sequence ID" value="NC_039140.1"/>
</dbReference>
<name>A0A345U7H6_9FLOR</name>